<feature type="non-terminal residue" evidence="2">
    <location>
        <position position="23"/>
    </location>
</feature>
<name>A0A0F9AEP0_9ZZZZ</name>
<comment type="caution">
    <text evidence="2">The sequence shown here is derived from an EMBL/GenBank/DDBJ whole genome shotgun (WGS) entry which is preliminary data.</text>
</comment>
<evidence type="ECO:0000313" key="2">
    <source>
        <dbReference type="EMBL" id="KKK96755.1"/>
    </source>
</evidence>
<gene>
    <name evidence="2" type="ORF">LCGC14_2659580</name>
</gene>
<accession>A0A0F9AEP0</accession>
<evidence type="ECO:0000256" key="1">
    <source>
        <dbReference type="SAM" id="MobiDB-lite"/>
    </source>
</evidence>
<dbReference type="EMBL" id="LAZR01046343">
    <property type="protein sequence ID" value="KKK96755.1"/>
    <property type="molecule type" value="Genomic_DNA"/>
</dbReference>
<proteinExistence type="predicted"/>
<organism evidence="2">
    <name type="scientific">marine sediment metagenome</name>
    <dbReference type="NCBI Taxonomy" id="412755"/>
    <lineage>
        <taxon>unclassified sequences</taxon>
        <taxon>metagenomes</taxon>
        <taxon>ecological metagenomes</taxon>
    </lineage>
</organism>
<sequence>MVGNERPTLQEFSRDDDGAVAVE</sequence>
<protein>
    <submittedName>
        <fullName evidence="2">Uncharacterized protein</fullName>
    </submittedName>
</protein>
<reference evidence="2" key="1">
    <citation type="journal article" date="2015" name="Nature">
        <title>Complex archaea that bridge the gap between prokaryotes and eukaryotes.</title>
        <authorList>
            <person name="Spang A."/>
            <person name="Saw J.H."/>
            <person name="Jorgensen S.L."/>
            <person name="Zaremba-Niedzwiedzka K."/>
            <person name="Martijn J."/>
            <person name="Lind A.E."/>
            <person name="van Eijk R."/>
            <person name="Schleper C."/>
            <person name="Guy L."/>
            <person name="Ettema T.J."/>
        </authorList>
    </citation>
    <scope>NUCLEOTIDE SEQUENCE</scope>
</reference>
<dbReference type="AlphaFoldDB" id="A0A0F9AEP0"/>
<feature type="region of interest" description="Disordered" evidence="1">
    <location>
        <begin position="1"/>
        <end position="23"/>
    </location>
</feature>